<evidence type="ECO:0000313" key="2">
    <source>
        <dbReference type="Proteomes" id="UP001149163"/>
    </source>
</evidence>
<keyword evidence="2" id="KW-1185">Reference proteome</keyword>
<comment type="caution">
    <text evidence="1">The sequence shown here is derived from an EMBL/GenBank/DDBJ whole genome shotgun (WGS) entry which is preliminary data.</text>
</comment>
<name>A0A9W9LMA3_9EURO</name>
<dbReference type="Proteomes" id="UP001149163">
    <property type="component" value="Unassembled WGS sequence"/>
</dbReference>
<accession>A0A9W9LMA3</accession>
<reference evidence="1" key="2">
    <citation type="journal article" date="2023" name="IMA Fungus">
        <title>Comparative genomic study of the Penicillium genus elucidates a diverse pangenome and 15 lateral gene transfer events.</title>
        <authorList>
            <person name="Petersen C."/>
            <person name="Sorensen T."/>
            <person name="Nielsen M.R."/>
            <person name="Sondergaard T.E."/>
            <person name="Sorensen J.L."/>
            <person name="Fitzpatrick D.A."/>
            <person name="Frisvad J.C."/>
            <person name="Nielsen K.L."/>
        </authorList>
    </citation>
    <scope>NUCLEOTIDE SEQUENCE</scope>
    <source>
        <strain evidence="1">IBT 26290</strain>
    </source>
</reference>
<protein>
    <submittedName>
        <fullName evidence="1">Uncharacterized protein</fullName>
    </submittedName>
</protein>
<proteinExistence type="predicted"/>
<organism evidence="1 2">
    <name type="scientific">Penicillium canariense</name>
    <dbReference type="NCBI Taxonomy" id="189055"/>
    <lineage>
        <taxon>Eukaryota</taxon>
        <taxon>Fungi</taxon>
        <taxon>Dikarya</taxon>
        <taxon>Ascomycota</taxon>
        <taxon>Pezizomycotina</taxon>
        <taxon>Eurotiomycetes</taxon>
        <taxon>Eurotiomycetidae</taxon>
        <taxon>Eurotiales</taxon>
        <taxon>Aspergillaceae</taxon>
        <taxon>Penicillium</taxon>
    </lineage>
</organism>
<dbReference type="AlphaFoldDB" id="A0A9W9LMA3"/>
<dbReference type="RefSeq" id="XP_056543150.1">
    <property type="nucleotide sequence ID" value="XM_056687595.1"/>
</dbReference>
<dbReference type="OrthoDB" id="4540708at2759"/>
<reference evidence="1" key="1">
    <citation type="submission" date="2022-11" db="EMBL/GenBank/DDBJ databases">
        <authorList>
            <person name="Petersen C."/>
        </authorList>
    </citation>
    <scope>NUCLEOTIDE SEQUENCE</scope>
    <source>
        <strain evidence="1">IBT 26290</strain>
    </source>
</reference>
<gene>
    <name evidence="1" type="ORF">N7482_005470</name>
</gene>
<dbReference type="GeneID" id="81426771"/>
<sequence length="161" mass="17975">MEHKILRLNATASGGRIIIAFSYPPSAESYKEYLEKPENTYDDKHEWSVAVLEGKVSMTLPSDITFEFPSGSKDAVLAFQDEAKAIKWEEKMLIWERGTNHEGTRRSISRSLTVGRLNEKLGLPGHIPLLGLNSTLAVTSNYAAFSYDFDNLLAHFKGPQG</sequence>
<evidence type="ECO:0000313" key="1">
    <source>
        <dbReference type="EMBL" id="KAJ5166689.1"/>
    </source>
</evidence>
<dbReference type="EMBL" id="JAPQKN010000003">
    <property type="protein sequence ID" value="KAJ5166689.1"/>
    <property type="molecule type" value="Genomic_DNA"/>
</dbReference>